<dbReference type="AlphaFoldDB" id="A0A6J1EQ84"/>
<keyword evidence="2 3" id="KW-0539">Nucleus</keyword>
<dbReference type="PROSITE" id="PS51017">
    <property type="entry name" value="CCT"/>
    <property type="match status" value="1"/>
</dbReference>
<dbReference type="RefSeq" id="XP_022928838.1">
    <property type="nucleotide sequence ID" value="XM_023073070.1"/>
</dbReference>
<feature type="signal peptide" evidence="5">
    <location>
        <begin position="1"/>
        <end position="27"/>
    </location>
</feature>
<dbReference type="InterPro" id="IPR010402">
    <property type="entry name" value="CCT_domain"/>
</dbReference>
<gene>
    <name evidence="8" type="primary">LOC111435633</name>
</gene>
<dbReference type="GO" id="GO:0005634">
    <property type="term" value="C:nucleus"/>
    <property type="evidence" value="ECO:0007669"/>
    <property type="project" value="UniProtKB-SubCell"/>
</dbReference>
<dbReference type="GeneID" id="111435633"/>
<dbReference type="Pfam" id="PF06203">
    <property type="entry name" value="CCT"/>
    <property type="match status" value="1"/>
</dbReference>
<evidence type="ECO:0000259" key="6">
    <source>
        <dbReference type="PROSITE" id="PS51017"/>
    </source>
</evidence>
<evidence type="ECO:0000256" key="2">
    <source>
        <dbReference type="ARBA" id="ARBA00023242"/>
    </source>
</evidence>
<dbReference type="InterPro" id="IPR045281">
    <property type="entry name" value="CONSTANS-like"/>
</dbReference>
<dbReference type="PANTHER" id="PTHR31319:SF103">
    <property type="entry name" value="CCT MOTIF FAMILY PROTEIN"/>
    <property type="match status" value="1"/>
</dbReference>
<reference evidence="8" key="1">
    <citation type="submission" date="2025-08" db="UniProtKB">
        <authorList>
            <consortium name="RefSeq"/>
        </authorList>
    </citation>
    <scope>IDENTIFICATION</scope>
    <source>
        <tissue evidence="8">Young leaves</tissue>
    </source>
</reference>
<evidence type="ECO:0000256" key="5">
    <source>
        <dbReference type="SAM" id="SignalP"/>
    </source>
</evidence>
<feature type="compositionally biased region" description="Low complexity" evidence="4">
    <location>
        <begin position="250"/>
        <end position="261"/>
    </location>
</feature>
<dbReference type="GO" id="GO:0009909">
    <property type="term" value="P:regulation of flower development"/>
    <property type="evidence" value="ECO:0007669"/>
    <property type="project" value="InterPro"/>
</dbReference>
<keyword evidence="7" id="KW-1185">Reference proteome</keyword>
<dbReference type="PANTHER" id="PTHR31319">
    <property type="entry name" value="ZINC FINGER PROTEIN CONSTANS-LIKE 4"/>
    <property type="match status" value="1"/>
</dbReference>
<feature type="non-terminal residue" evidence="8">
    <location>
        <position position="1"/>
    </location>
</feature>
<evidence type="ECO:0000256" key="1">
    <source>
        <dbReference type="ARBA" id="ARBA00004123"/>
    </source>
</evidence>
<feature type="chain" id="PRO_5026684434" evidence="5">
    <location>
        <begin position="28"/>
        <end position="362"/>
    </location>
</feature>
<comment type="subcellular location">
    <subcellularLocation>
        <location evidence="1 3">Nucleus</location>
    </subcellularLocation>
</comment>
<accession>A0A6J1EQ84</accession>
<dbReference type="KEGG" id="cmos:111435633"/>
<keyword evidence="5" id="KW-0732">Signal</keyword>
<organism evidence="7 8">
    <name type="scientific">Cucurbita moschata</name>
    <name type="common">Winter crookneck squash</name>
    <name type="synonym">Cucurbita pepo var. moschata</name>
    <dbReference type="NCBI Taxonomy" id="3662"/>
    <lineage>
        <taxon>Eukaryota</taxon>
        <taxon>Viridiplantae</taxon>
        <taxon>Streptophyta</taxon>
        <taxon>Embryophyta</taxon>
        <taxon>Tracheophyta</taxon>
        <taxon>Spermatophyta</taxon>
        <taxon>Magnoliopsida</taxon>
        <taxon>eudicotyledons</taxon>
        <taxon>Gunneridae</taxon>
        <taxon>Pentapetalae</taxon>
        <taxon>rosids</taxon>
        <taxon>fabids</taxon>
        <taxon>Cucurbitales</taxon>
        <taxon>Cucurbitaceae</taxon>
        <taxon>Cucurbiteae</taxon>
        <taxon>Cucurbita</taxon>
    </lineage>
</organism>
<name>A0A6J1EQ84_CUCMO</name>
<evidence type="ECO:0000256" key="3">
    <source>
        <dbReference type="PROSITE-ProRule" id="PRU00357"/>
    </source>
</evidence>
<evidence type="ECO:0000256" key="4">
    <source>
        <dbReference type="SAM" id="MobiDB-lite"/>
    </source>
</evidence>
<sequence length="362" mass="40275">WLLLHALLPPPLFKYLFLLLPFPISSSSFLGFVSETRTGTGTGTATGTGILFVSMSSDLFIHGDSSSSSSLFRCSSSDLVFPSDAELQFFSDPYSPNFSDSAIDVLNPLAEEFNSNSNSNPNLNQNPNPLDQFIPMQGLSLSHGNDFPLLADPSSSSSNGFQNLSNFHLNSNSFNQPLCFDPIENAAAAADKSFLHRSFSEKPGFLGGQSRLESLLMDSPNFPNQSLPCPESDFFSSQIRRVFSAGDLQNSGRGRSENGSSLMEEGNFKVGRYSAEERKERISKYRAKRTQRNYNKTIKYACRKTLADNRPRIRGRFARNDEPGEIPKAACSTREEDEDDFWIEGKEYGEVYGQMQFQYCGF</sequence>
<dbReference type="Proteomes" id="UP000504609">
    <property type="component" value="Unplaced"/>
</dbReference>
<evidence type="ECO:0000313" key="7">
    <source>
        <dbReference type="Proteomes" id="UP000504609"/>
    </source>
</evidence>
<proteinExistence type="predicted"/>
<dbReference type="GO" id="GO:0003700">
    <property type="term" value="F:DNA-binding transcription factor activity"/>
    <property type="evidence" value="ECO:0007669"/>
    <property type="project" value="TreeGrafter"/>
</dbReference>
<evidence type="ECO:0000313" key="8">
    <source>
        <dbReference type="RefSeq" id="XP_022928838.1"/>
    </source>
</evidence>
<feature type="domain" description="CCT" evidence="6">
    <location>
        <begin position="278"/>
        <end position="320"/>
    </location>
</feature>
<protein>
    <submittedName>
        <fullName evidence="8">Zinc finger protein CONSTANS-LIKE 11</fullName>
    </submittedName>
</protein>
<feature type="region of interest" description="Disordered" evidence="4">
    <location>
        <begin position="246"/>
        <end position="265"/>
    </location>
</feature>